<dbReference type="FunFam" id="1.10.630.10:FF:000238">
    <property type="entry name" value="Cytochrome P450 2A6"/>
    <property type="match status" value="1"/>
</dbReference>
<evidence type="ECO:0000256" key="10">
    <source>
        <dbReference type="ARBA" id="ARBA00023004"/>
    </source>
</evidence>
<dbReference type="EMBL" id="VXIV02001929">
    <property type="protein sequence ID" value="KAF6028637.1"/>
    <property type="molecule type" value="Genomic_DNA"/>
</dbReference>
<feature type="binding site" description="axial binding residue" evidence="13">
    <location>
        <position position="481"/>
    </location>
    <ligand>
        <name>heme</name>
        <dbReference type="ChEBI" id="CHEBI:30413"/>
    </ligand>
    <ligandPart>
        <name>Fe</name>
        <dbReference type="ChEBI" id="CHEBI:18248"/>
    </ligandPart>
</feature>
<dbReference type="GO" id="GO:0006805">
    <property type="term" value="P:xenobiotic metabolic process"/>
    <property type="evidence" value="ECO:0007669"/>
    <property type="project" value="TreeGrafter"/>
</dbReference>
<evidence type="ECO:0000256" key="8">
    <source>
        <dbReference type="ARBA" id="ARBA00022848"/>
    </source>
</evidence>
<evidence type="ECO:0000256" key="9">
    <source>
        <dbReference type="ARBA" id="ARBA00023002"/>
    </source>
</evidence>
<evidence type="ECO:0000256" key="6">
    <source>
        <dbReference type="ARBA" id="ARBA00022723"/>
    </source>
</evidence>
<dbReference type="GO" id="GO:0020037">
    <property type="term" value="F:heme binding"/>
    <property type="evidence" value="ECO:0007669"/>
    <property type="project" value="InterPro"/>
</dbReference>
<evidence type="ECO:0000256" key="7">
    <source>
        <dbReference type="ARBA" id="ARBA00022824"/>
    </source>
</evidence>
<comment type="cofactor">
    <cofactor evidence="1 13">
        <name>heme</name>
        <dbReference type="ChEBI" id="CHEBI:30413"/>
    </cofactor>
</comment>
<name>A0A7J7JRL2_BUGNE</name>
<keyword evidence="8" id="KW-0492">Microsome</keyword>
<evidence type="ECO:0000256" key="4">
    <source>
        <dbReference type="ARBA" id="ARBA00010617"/>
    </source>
</evidence>
<keyword evidence="6 13" id="KW-0479">Metal-binding</keyword>
<dbReference type="InterPro" id="IPR001128">
    <property type="entry name" value="Cyt_P450"/>
</dbReference>
<gene>
    <name evidence="15" type="ORF">EB796_013050</name>
</gene>
<organism evidence="15 16">
    <name type="scientific">Bugula neritina</name>
    <name type="common">Brown bryozoan</name>
    <name type="synonym">Sertularia neritina</name>
    <dbReference type="NCBI Taxonomy" id="10212"/>
    <lineage>
        <taxon>Eukaryota</taxon>
        <taxon>Metazoa</taxon>
        <taxon>Spiralia</taxon>
        <taxon>Lophotrochozoa</taxon>
        <taxon>Bryozoa</taxon>
        <taxon>Gymnolaemata</taxon>
        <taxon>Cheilostomatida</taxon>
        <taxon>Flustrina</taxon>
        <taxon>Buguloidea</taxon>
        <taxon>Bugulidae</taxon>
        <taxon>Bugula</taxon>
    </lineage>
</organism>
<dbReference type="SUPFAM" id="SSF48264">
    <property type="entry name" value="Cytochrome P450"/>
    <property type="match status" value="1"/>
</dbReference>
<dbReference type="InterPro" id="IPR050182">
    <property type="entry name" value="Cytochrome_P450_fam2"/>
</dbReference>
<comment type="similarity">
    <text evidence="4 14">Belongs to the cytochrome P450 family.</text>
</comment>
<dbReference type="PROSITE" id="PS00086">
    <property type="entry name" value="CYTOCHROME_P450"/>
    <property type="match status" value="1"/>
</dbReference>
<dbReference type="AlphaFoldDB" id="A0A7J7JRL2"/>
<keyword evidence="5 13" id="KW-0349">Heme</keyword>
<evidence type="ECO:0000256" key="2">
    <source>
        <dbReference type="ARBA" id="ARBA00004174"/>
    </source>
</evidence>
<dbReference type="InterPro" id="IPR017972">
    <property type="entry name" value="Cyt_P450_CS"/>
</dbReference>
<keyword evidence="11 14" id="KW-0503">Monooxygenase</keyword>
<sequence>MTSYMFFLHRGKKETKMGTVITTLSSQDLSTLGLVIVTLILSYYFYARTSSKQHYPRGPPTIPILGNLPQLLMAKDTNMIYFLEDSRKKYGNVFTIELGGVKRVVICSYEIVQELFSKHANISSNRKTDSMPETYSKLAEVTPGIFWAKYPHWKTLRSFALSTLREEGMGKSHLEPRIMHEIHAYIDHFITPHVGQPINLSDSIMLATANVMSSMIHGHRKDYTDTNFLYWMRQFRISIKSATKAAIARNIPFAAYFPGDFTGVKADRKAGEVTIPEVMKEVEAHKANLDPNNLVTYIDKFLYHAQEKKDGENLFTDGNAGITMLNLYAAGTETTSTALTWAILYMCAHPDVQVKVQEEIDNVLGTNEVRYQDRFTLPYTEAVILETLRLGNIAPMALPHTLEEEYTIDVLLLKAVQKIHLIVILQTLPAGCELMINMASILWDEEVFEEPNKFKPERYLNGDVTLKKTRTLAFGTGRRACLGEGLARMELSLFLTTFMQRFKVSLPTGHIPNLNGVCSIVNAPAKFTVIFTER</sequence>
<dbReference type="PRINTS" id="PR00385">
    <property type="entry name" value="P450"/>
</dbReference>
<evidence type="ECO:0000313" key="16">
    <source>
        <dbReference type="Proteomes" id="UP000593567"/>
    </source>
</evidence>
<dbReference type="InterPro" id="IPR036396">
    <property type="entry name" value="Cyt_P450_sf"/>
</dbReference>
<keyword evidence="10 13" id="KW-0408">Iron</keyword>
<dbReference type="Gene3D" id="1.10.630.10">
    <property type="entry name" value="Cytochrome P450"/>
    <property type="match status" value="1"/>
</dbReference>
<evidence type="ECO:0000256" key="12">
    <source>
        <dbReference type="ARBA" id="ARBA00023136"/>
    </source>
</evidence>
<accession>A0A7J7JRL2</accession>
<dbReference type="PANTHER" id="PTHR24300:SF397">
    <property type="entry name" value="CYTOCHROME P450 2U1"/>
    <property type="match status" value="1"/>
</dbReference>
<keyword evidence="12" id="KW-0472">Membrane</keyword>
<dbReference type="GO" id="GO:0005506">
    <property type="term" value="F:iron ion binding"/>
    <property type="evidence" value="ECO:0007669"/>
    <property type="project" value="InterPro"/>
</dbReference>
<dbReference type="PANTHER" id="PTHR24300">
    <property type="entry name" value="CYTOCHROME P450 508A4-RELATED"/>
    <property type="match status" value="1"/>
</dbReference>
<dbReference type="GO" id="GO:0006082">
    <property type="term" value="P:organic acid metabolic process"/>
    <property type="evidence" value="ECO:0007669"/>
    <property type="project" value="TreeGrafter"/>
</dbReference>
<evidence type="ECO:0000256" key="5">
    <source>
        <dbReference type="ARBA" id="ARBA00022617"/>
    </source>
</evidence>
<evidence type="ECO:0000256" key="1">
    <source>
        <dbReference type="ARBA" id="ARBA00001971"/>
    </source>
</evidence>
<protein>
    <submittedName>
        <fullName evidence="15">Uncharacterized protein</fullName>
    </submittedName>
</protein>
<comment type="subcellular location">
    <subcellularLocation>
        <location evidence="3">Endoplasmic reticulum membrane</location>
        <topology evidence="3">Peripheral membrane protein</topology>
    </subcellularLocation>
    <subcellularLocation>
        <location evidence="2">Microsome membrane</location>
        <topology evidence="2">Peripheral membrane protein</topology>
    </subcellularLocation>
</comment>
<proteinExistence type="inferred from homology"/>
<reference evidence="15" key="1">
    <citation type="submission" date="2020-06" db="EMBL/GenBank/DDBJ databases">
        <title>Draft genome of Bugula neritina, a colonial animal packing powerful symbionts and potential medicines.</title>
        <authorList>
            <person name="Rayko M."/>
        </authorList>
    </citation>
    <scope>NUCLEOTIDE SEQUENCE [LARGE SCALE GENOMIC DNA]</scope>
    <source>
        <strain evidence="15">Kwan_BN1</strain>
    </source>
</reference>
<keyword evidence="9 14" id="KW-0560">Oxidoreductase</keyword>
<dbReference type="GO" id="GO:0005789">
    <property type="term" value="C:endoplasmic reticulum membrane"/>
    <property type="evidence" value="ECO:0007669"/>
    <property type="project" value="UniProtKB-SubCell"/>
</dbReference>
<dbReference type="PRINTS" id="PR00463">
    <property type="entry name" value="EP450I"/>
</dbReference>
<dbReference type="GO" id="GO:0016712">
    <property type="term" value="F:oxidoreductase activity, acting on paired donors, with incorporation or reduction of molecular oxygen, reduced flavin or flavoprotein as one donor, and incorporation of one atom of oxygen"/>
    <property type="evidence" value="ECO:0007669"/>
    <property type="project" value="TreeGrafter"/>
</dbReference>
<keyword evidence="16" id="KW-1185">Reference proteome</keyword>
<dbReference type="GO" id="GO:0008395">
    <property type="term" value="F:steroid hydroxylase activity"/>
    <property type="evidence" value="ECO:0007669"/>
    <property type="project" value="TreeGrafter"/>
</dbReference>
<dbReference type="InterPro" id="IPR002401">
    <property type="entry name" value="Cyt_P450_E_grp-I"/>
</dbReference>
<comment type="caution">
    <text evidence="15">The sequence shown here is derived from an EMBL/GenBank/DDBJ whole genome shotgun (WGS) entry which is preliminary data.</text>
</comment>
<evidence type="ECO:0000256" key="14">
    <source>
        <dbReference type="RuleBase" id="RU000461"/>
    </source>
</evidence>
<evidence type="ECO:0000256" key="13">
    <source>
        <dbReference type="PIRSR" id="PIRSR602401-1"/>
    </source>
</evidence>
<keyword evidence="7" id="KW-0256">Endoplasmic reticulum</keyword>
<dbReference type="Proteomes" id="UP000593567">
    <property type="component" value="Unassembled WGS sequence"/>
</dbReference>
<evidence type="ECO:0000256" key="3">
    <source>
        <dbReference type="ARBA" id="ARBA00004406"/>
    </source>
</evidence>
<dbReference type="Pfam" id="PF00067">
    <property type="entry name" value="p450"/>
    <property type="match status" value="1"/>
</dbReference>
<evidence type="ECO:0000256" key="11">
    <source>
        <dbReference type="ARBA" id="ARBA00023033"/>
    </source>
</evidence>
<evidence type="ECO:0000313" key="15">
    <source>
        <dbReference type="EMBL" id="KAF6028637.1"/>
    </source>
</evidence>
<dbReference type="OrthoDB" id="6081913at2759"/>